<evidence type="ECO:0000256" key="4">
    <source>
        <dbReference type="ARBA" id="ARBA00023110"/>
    </source>
</evidence>
<organism evidence="9 10">
    <name type="scientific">Nostoc piscinale CENA21</name>
    <dbReference type="NCBI Taxonomy" id="224013"/>
    <lineage>
        <taxon>Bacteria</taxon>
        <taxon>Bacillati</taxon>
        <taxon>Cyanobacteriota</taxon>
        <taxon>Cyanophyceae</taxon>
        <taxon>Nostocales</taxon>
        <taxon>Nostocaceae</taxon>
        <taxon>Nostoc</taxon>
    </lineage>
</organism>
<keyword evidence="3" id="KW-0732">Signal</keyword>
<keyword evidence="5 6" id="KW-0413">Isomerase</keyword>
<dbReference type="SUPFAM" id="SSF109998">
    <property type="entry name" value="Triger factor/SurA peptide-binding domain-like"/>
    <property type="match status" value="1"/>
</dbReference>
<comment type="catalytic activity">
    <reaction evidence="1">
        <text>[protein]-peptidylproline (omega=180) = [protein]-peptidylproline (omega=0)</text>
        <dbReference type="Rhea" id="RHEA:16237"/>
        <dbReference type="Rhea" id="RHEA-COMP:10747"/>
        <dbReference type="Rhea" id="RHEA-COMP:10748"/>
        <dbReference type="ChEBI" id="CHEBI:83833"/>
        <dbReference type="ChEBI" id="CHEBI:83834"/>
        <dbReference type="EC" id="5.2.1.8"/>
    </reaction>
</comment>
<dbReference type="PATRIC" id="fig|224013.5.peg.1874"/>
<dbReference type="SUPFAM" id="SSF54534">
    <property type="entry name" value="FKBP-like"/>
    <property type="match status" value="1"/>
</dbReference>
<evidence type="ECO:0000256" key="5">
    <source>
        <dbReference type="ARBA" id="ARBA00023235"/>
    </source>
</evidence>
<dbReference type="KEGG" id="npz:ACX27_07735"/>
<dbReference type="Pfam" id="PF00639">
    <property type="entry name" value="Rotamase"/>
    <property type="match status" value="1"/>
</dbReference>
<dbReference type="Gene3D" id="3.10.50.40">
    <property type="match status" value="1"/>
</dbReference>
<reference evidence="9 10" key="2">
    <citation type="journal article" date="2016" name="Genome Announc.">
        <title>Draft Genome Sequence of the N2-Fixing Cyanobacterium Nostoc piscinale CENA21, Isolated from the Brazilian Amazon Floodplain.</title>
        <authorList>
            <person name="Leao T."/>
            <person name="Guimaraes P.I."/>
            <person name="de Melo A.G."/>
            <person name="Ramos R.T."/>
            <person name="Leao P.N."/>
            <person name="Silva A."/>
            <person name="Fiore M.F."/>
            <person name="Schneider M.P."/>
        </authorList>
    </citation>
    <scope>NUCLEOTIDE SEQUENCE [LARGE SCALE GENOMIC DNA]</scope>
    <source>
        <strain evidence="9 10">CENA21</strain>
    </source>
</reference>
<evidence type="ECO:0000256" key="3">
    <source>
        <dbReference type="ARBA" id="ARBA00022729"/>
    </source>
</evidence>
<dbReference type="RefSeq" id="WP_062290541.1">
    <property type="nucleotide sequence ID" value="NZ_CP012036.1"/>
</dbReference>
<keyword evidence="10" id="KW-1185">Reference proteome</keyword>
<protein>
    <recommendedName>
        <fullName evidence="2">peptidylprolyl isomerase</fullName>
        <ecNumber evidence="2">5.2.1.8</ecNumber>
    </recommendedName>
</protein>
<accession>A0A0M4TJ98</accession>
<evidence type="ECO:0000259" key="8">
    <source>
        <dbReference type="PROSITE" id="PS50198"/>
    </source>
</evidence>
<dbReference type="PANTHER" id="PTHR47245:SF1">
    <property type="entry name" value="FOLDASE PROTEIN PRSA"/>
    <property type="match status" value="1"/>
</dbReference>
<dbReference type="AlphaFoldDB" id="A0A0M4TJ98"/>
<evidence type="ECO:0000313" key="10">
    <source>
        <dbReference type="Proteomes" id="UP000062645"/>
    </source>
</evidence>
<evidence type="ECO:0000313" key="9">
    <source>
        <dbReference type="EMBL" id="ALF52774.1"/>
    </source>
</evidence>
<dbReference type="EC" id="5.2.1.8" evidence="2"/>
<name>A0A0M4TJ98_9NOSO</name>
<dbReference type="STRING" id="224013.ACX27_07735"/>
<reference evidence="10" key="1">
    <citation type="submission" date="2015-07" db="EMBL/GenBank/DDBJ databases">
        <title>Genome Of Nitrogen-Fixing Cyanobacterium Nostoc piscinale CENA21 From Solimoes/Amazon River Floodplain Sediments And Comparative Genomics To Uncover Biosynthetic Natural Products Potential.</title>
        <authorList>
            <person name="Leao T.F."/>
            <person name="Leao P.N."/>
            <person name="Guimaraes P.I."/>
            <person name="de Melo A.G.C."/>
            <person name="Ramos R.T.J."/>
            <person name="Silva A."/>
            <person name="Fiore M.F."/>
            <person name="Schneider M.P.C."/>
        </authorList>
    </citation>
    <scope>NUCLEOTIDE SEQUENCE [LARGE SCALE GENOMIC DNA]</scope>
    <source>
        <strain evidence="10">CENA21</strain>
    </source>
</reference>
<dbReference type="Proteomes" id="UP000062645">
    <property type="component" value="Chromosome"/>
</dbReference>
<dbReference type="PROSITE" id="PS50198">
    <property type="entry name" value="PPIC_PPIASE_2"/>
    <property type="match status" value="1"/>
</dbReference>
<proteinExistence type="predicted"/>
<dbReference type="InterPro" id="IPR027304">
    <property type="entry name" value="Trigger_fact/SurA_dom_sf"/>
</dbReference>
<gene>
    <name evidence="9" type="ORF">ACX27_07735</name>
</gene>
<dbReference type="InterPro" id="IPR050245">
    <property type="entry name" value="PrsA_foldase"/>
</dbReference>
<evidence type="ECO:0000256" key="2">
    <source>
        <dbReference type="ARBA" id="ARBA00013194"/>
    </source>
</evidence>
<sequence>MTDSILITSQDILHQLKLSCKLPEIIEQITADHIVKAVALENGIKVETEELQQAADKIRLANNLDSASETWQWLEKNYLSLDDFEKITYSSLIFGKLAAHLFENKVEEYFFAHQLDYAGVIMYEVILEDEDLALELYYAIKEGEVSFYEVAHQYIENVELRRACGYRGLVRRRDLLPEISAAIFAVQPPQLIKPIFTSRGIHLILVEEIIQPELNAQLRQQIVAYLFAEWLKKQTQQVTYQLQLDSVGSFISEASR</sequence>
<feature type="coiled-coil region" evidence="7">
    <location>
        <begin position="37"/>
        <end position="64"/>
    </location>
</feature>
<dbReference type="PANTHER" id="PTHR47245">
    <property type="entry name" value="PEPTIDYLPROLYL ISOMERASE"/>
    <property type="match status" value="1"/>
</dbReference>
<evidence type="ECO:0000256" key="6">
    <source>
        <dbReference type="PROSITE-ProRule" id="PRU00278"/>
    </source>
</evidence>
<dbReference type="GO" id="GO:0003755">
    <property type="term" value="F:peptidyl-prolyl cis-trans isomerase activity"/>
    <property type="evidence" value="ECO:0007669"/>
    <property type="project" value="UniProtKB-KW"/>
</dbReference>
<dbReference type="OrthoDB" id="530022at2"/>
<feature type="domain" description="PpiC" evidence="8">
    <location>
        <begin position="125"/>
        <end position="208"/>
    </location>
</feature>
<dbReference type="InterPro" id="IPR046357">
    <property type="entry name" value="PPIase_dom_sf"/>
</dbReference>
<keyword evidence="4 6" id="KW-0697">Rotamase</keyword>
<evidence type="ECO:0000256" key="7">
    <source>
        <dbReference type="SAM" id="Coils"/>
    </source>
</evidence>
<evidence type="ECO:0000256" key="1">
    <source>
        <dbReference type="ARBA" id="ARBA00000971"/>
    </source>
</evidence>
<dbReference type="EMBL" id="CP012036">
    <property type="protein sequence ID" value="ALF52774.1"/>
    <property type="molecule type" value="Genomic_DNA"/>
</dbReference>
<dbReference type="Gene3D" id="1.10.4030.10">
    <property type="entry name" value="Porin chaperone SurA, peptide-binding domain"/>
    <property type="match status" value="1"/>
</dbReference>
<keyword evidence="7" id="KW-0175">Coiled coil</keyword>
<dbReference type="InterPro" id="IPR000297">
    <property type="entry name" value="PPIase_PpiC"/>
</dbReference>